<dbReference type="GO" id="GO:0000978">
    <property type="term" value="F:RNA polymerase II cis-regulatory region sequence-specific DNA binding"/>
    <property type="evidence" value="ECO:0007669"/>
    <property type="project" value="TreeGrafter"/>
</dbReference>
<keyword evidence="2" id="KW-0804">Transcription</keyword>
<dbReference type="InterPro" id="IPR009071">
    <property type="entry name" value="HMG_box_dom"/>
</dbReference>
<dbReference type="PANTHER" id="PTHR10270:SF161">
    <property type="entry name" value="SEX-DETERMINING REGION Y PROTEIN"/>
    <property type="match status" value="1"/>
</dbReference>
<dbReference type="SUPFAM" id="SSF47095">
    <property type="entry name" value="HMG-box"/>
    <property type="match status" value="1"/>
</dbReference>
<dbReference type="EMBL" id="JN980089">
    <property type="protein sequence ID" value="AFR54352.1"/>
    <property type="molecule type" value="Genomic_DNA"/>
</dbReference>
<dbReference type="InterPro" id="IPR050140">
    <property type="entry name" value="SRY-related_HMG-box_TF-like"/>
</dbReference>
<feature type="compositionally biased region" description="Basic and acidic residues" evidence="4">
    <location>
        <begin position="167"/>
        <end position="184"/>
    </location>
</feature>
<reference evidence="6" key="1">
    <citation type="journal article" date="2013" name="Eur. J. Plant Pathol.">
        <title>Genetic variation of single nucleotide polymorphisms identified at the mating type locus correlates with form-specific disease phenotype in the barley net blotch fungus Pyrenophora teres.</title>
        <authorList>
            <person name="Lu S."/>
            <person name="Edwards M.C."/>
            <person name="Friesen T.L."/>
        </authorList>
    </citation>
    <scope>NUCLEOTIDE SEQUENCE</scope>
    <source>
        <strain evidence="6">CAWB05-Pt-1</strain>
    </source>
</reference>
<dbReference type="GO" id="GO:0030154">
    <property type="term" value="P:cell differentiation"/>
    <property type="evidence" value="ECO:0007669"/>
    <property type="project" value="TreeGrafter"/>
</dbReference>
<keyword evidence="3" id="KW-0539">Nucleus</keyword>
<evidence type="ECO:0000256" key="2">
    <source>
        <dbReference type="ARBA" id="ARBA00023163"/>
    </source>
</evidence>
<dbReference type="GO" id="GO:0005634">
    <property type="term" value="C:nucleus"/>
    <property type="evidence" value="ECO:0007669"/>
    <property type="project" value="UniProtKB-UniRule"/>
</dbReference>
<dbReference type="CDD" id="cd01389">
    <property type="entry name" value="HMG-box_ROX1-like"/>
    <property type="match status" value="1"/>
</dbReference>
<dbReference type="AlphaFoldDB" id="K4HM56"/>
<evidence type="ECO:0000256" key="4">
    <source>
        <dbReference type="SAM" id="MobiDB-lite"/>
    </source>
</evidence>
<organism evidence="6">
    <name type="scientific">Pyrenophora teres</name>
    <dbReference type="NCBI Taxonomy" id="53485"/>
    <lineage>
        <taxon>Eukaryota</taxon>
        <taxon>Fungi</taxon>
        <taxon>Dikarya</taxon>
        <taxon>Ascomycota</taxon>
        <taxon>Pezizomycotina</taxon>
        <taxon>Dothideomycetes</taxon>
        <taxon>Pleosporomycetidae</taxon>
        <taxon>Pleosporales</taxon>
        <taxon>Pleosporineae</taxon>
        <taxon>Pleosporaceae</taxon>
        <taxon>Pyrenophora</taxon>
    </lineage>
</organism>
<dbReference type="SMART" id="SM00398">
    <property type="entry name" value="HMG"/>
    <property type="match status" value="1"/>
</dbReference>
<evidence type="ECO:0000259" key="5">
    <source>
        <dbReference type="PROSITE" id="PS50118"/>
    </source>
</evidence>
<keyword evidence="1 3" id="KW-0238">DNA-binding</keyword>
<dbReference type="PROSITE" id="PS50118">
    <property type="entry name" value="HMG_BOX_2"/>
    <property type="match status" value="1"/>
</dbReference>
<evidence type="ECO:0000256" key="1">
    <source>
        <dbReference type="ARBA" id="ARBA00023125"/>
    </source>
</evidence>
<dbReference type="Gene3D" id="1.10.30.10">
    <property type="entry name" value="High mobility group box domain"/>
    <property type="match status" value="1"/>
</dbReference>
<proteinExistence type="predicted"/>
<accession>K4HM56</accession>
<feature type="DNA-binding region" description="HMG box" evidence="3">
    <location>
        <begin position="122"/>
        <end position="190"/>
    </location>
</feature>
<protein>
    <submittedName>
        <fullName evidence="6">HMG DNA-binding protein</fullName>
    </submittedName>
</protein>
<name>K4HM56_9PLEO</name>
<gene>
    <name evidence="6" type="primary">MAT1-2-1</name>
</gene>
<evidence type="ECO:0000256" key="3">
    <source>
        <dbReference type="PROSITE-ProRule" id="PRU00267"/>
    </source>
</evidence>
<sequence length="337" mass="37238">MDSLDVPVVAPDSNISEVQATQAASERFDAALAACIEGHDRGDDLVILEDSLPLLFGDLLVEHFQRTVGEAIGTPVDLTVMDGGDKLYTLVTIFKINPSLQTPSPGLTTLESHALDAGLRKAPRPMNCWIIFRDAKSKELKEQHPELSVQQISTRCSELWHDLTPEEKKPWKDAAQSAKEEHMRQHPNYKYSPRKPGQKKKRQSRKTMGAAAPTTTTTTTTQEAGKLQSASNMTAASTFVGTLALTGDGALDGVGNAPIGNFYDFFASEHALEQASQELVTENFRNSETMRQAQLEQEFGEFNFEELLAMFEEQQGLVFRDGAEDDGTFPTFFDDTY</sequence>
<feature type="compositionally biased region" description="Basic residues" evidence="4">
    <location>
        <begin position="192"/>
        <end position="205"/>
    </location>
</feature>
<dbReference type="GO" id="GO:0000122">
    <property type="term" value="P:negative regulation of transcription by RNA polymerase II"/>
    <property type="evidence" value="ECO:0007669"/>
    <property type="project" value="TreeGrafter"/>
</dbReference>
<dbReference type="Pfam" id="PF00505">
    <property type="entry name" value="HMG_box"/>
    <property type="match status" value="1"/>
</dbReference>
<evidence type="ECO:0000313" key="6">
    <source>
        <dbReference type="EMBL" id="AFR54352.1"/>
    </source>
</evidence>
<dbReference type="GO" id="GO:0001228">
    <property type="term" value="F:DNA-binding transcription activator activity, RNA polymerase II-specific"/>
    <property type="evidence" value="ECO:0007669"/>
    <property type="project" value="TreeGrafter"/>
</dbReference>
<feature type="domain" description="HMG box" evidence="5">
    <location>
        <begin position="122"/>
        <end position="190"/>
    </location>
</feature>
<dbReference type="InterPro" id="IPR036910">
    <property type="entry name" value="HMG_box_dom_sf"/>
</dbReference>
<feature type="region of interest" description="Disordered" evidence="4">
    <location>
        <begin position="167"/>
        <end position="222"/>
    </location>
</feature>
<dbReference type="PANTHER" id="PTHR10270">
    <property type="entry name" value="SOX TRANSCRIPTION FACTOR"/>
    <property type="match status" value="1"/>
</dbReference>